<dbReference type="SMART" id="SM00062">
    <property type="entry name" value="PBPb"/>
    <property type="match status" value="1"/>
</dbReference>
<evidence type="ECO:0000313" key="7">
    <source>
        <dbReference type="Proteomes" id="UP000092695"/>
    </source>
</evidence>
<proteinExistence type="inferred from homology"/>
<dbReference type="Pfam" id="PF00497">
    <property type="entry name" value="SBP_bac_3"/>
    <property type="match status" value="1"/>
</dbReference>
<dbReference type="Gene3D" id="3.40.190.10">
    <property type="entry name" value="Periplasmic binding protein-like II"/>
    <property type="match status" value="2"/>
</dbReference>
<feature type="domain" description="Solute-binding protein family 3/N-terminal" evidence="5">
    <location>
        <begin position="35"/>
        <end position="268"/>
    </location>
</feature>
<dbReference type="RefSeq" id="WP_068615360.1">
    <property type="nucleotide sequence ID" value="NZ_CP016268.1"/>
</dbReference>
<dbReference type="Proteomes" id="UP000092695">
    <property type="component" value="Chromosome"/>
</dbReference>
<gene>
    <name evidence="6" type="ORF">BA177_08415</name>
</gene>
<feature type="signal peptide" evidence="4">
    <location>
        <begin position="1"/>
        <end position="19"/>
    </location>
</feature>
<sequence length="287" mass="31868">MNRWLTFAVLLVTTQAVIADEYNSPTLQHVATSGTFRIGFVPDAPPMSFIDADGKTTGYSIALCRHIADAVGQKLGRSDLKLEYVPLVAPEDRISAVADGLVDIECGATTVTMTRREQVDFTLMTFITGGTVLSRKQRPIASLEDLPDTRVAVIKGTTTEAALLRYGRLNDYRFTLALISTHDEGMKLLNEGKVDGYASDRAMLIGQVFRSAGASQYVMARQVFSREPYSLMIKRGDTDFRLLADSALASLYDDARIRRLYHNWFGRYGEPLSPIIEAMYEFQALSE</sequence>
<reference evidence="6 7" key="1">
    <citation type="submission" date="2016-06" db="EMBL/GenBank/DDBJ databases">
        <title>Complete genome sequence of a deep-branching marine Gamma Proteobacterium Woeseia oceani type strain XK5.</title>
        <authorList>
            <person name="Mu D."/>
            <person name="Du Z."/>
        </authorList>
    </citation>
    <scope>NUCLEOTIDE SEQUENCE [LARGE SCALE GENOMIC DNA]</scope>
    <source>
        <strain evidence="6 7">XK5</strain>
    </source>
</reference>
<evidence type="ECO:0000256" key="1">
    <source>
        <dbReference type="ARBA" id="ARBA00010333"/>
    </source>
</evidence>
<comment type="similarity">
    <text evidence="1">Belongs to the bacterial solute-binding protein 3 family.</text>
</comment>
<evidence type="ECO:0000256" key="2">
    <source>
        <dbReference type="ARBA" id="ARBA00022448"/>
    </source>
</evidence>
<dbReference type="STRING" id="1548547.BA177_08415"/>
<name>A0A193LFI8_9GAMM</name>
<evidence type="ECO:0000256" key="4">
    <source>
        <dbReference type="SAM" id="SignalP"/>
    </source>
</evidence>
<dbReference type="CDD" id="cd13688">
    <property type="entry name" value="PBP2_GltI_DEBP"/>
    <property type="match status" value="1"/>
</dbReference>
<dbReference type="GO" id="GO:0005576">
    <property type="term" value="C:extracellular region"/>
    <property type="evidence" value="ECO:0007669"/>
    <property type="project" value="TreeGrafter"/>
</dbReference>
<dbReference type="AlphaFoldDB" id="A0A193LFI8"/>
<evidence type="ECO:0000259" key="5">
    <source>
        <dbReference type="SMART" id="SM00062"/>
    </source>
</evidence>
<dbReference type="EMBL" id="CP016268">
    <property type="protein sequence ID" value="ANO51221.1"/>
    <property type="molecule type" value="Genomic_DNA"/>
</dbReference>
<dbReference type="GO" id="GO:0006865">
    <property type="term" value="P:amino acid transport"/>
    <property type="evidence" value="ECO:0007669"/>
    <property type="project" value="TreeGrafter"/>
</dbReference>
<dbReference type="GO" id="GO:0030288">
    <property type="term" value="C:outer membrane-bounded periplasmic space"/>
    <property type="evidence" value="ECO:0007669"/>
    <property type="project" value="TreeGrafter"/>
</dbReference>
<organism evidence="6 7">
    <name type="scientific">Woeseia oceani</name>
    <dbReference type="NCBI Taxonomy" id="1548547"/>
    <lineage>
        <taxon>Bacteria</taxon>
        <taxon>Pseudomonadati</taxon>
        <taxon>Pseudomonadota</taxon>
        <taxon>Gammaproteobacteria</taxon>
        <taxon>Woeseiales</taxon>
        <taxon>Woeseiaceae</taxon>
        <taxon>Woeseia</taxon>
    </lineage>
</organism>
<evidence type="ECO:0000256" key="3">
    <source>
        <dbReference type="ARBA" id="ARBA00022729"/>
    </source>
</evidence>
<dbReference type="PANTHER" id="PTHR30085">
    <property type="entry name" value="AMINO ACID ABC TRANSPORTER PERMEASE"/>
    <property type="match status" value="1"/>
</dbReference>
<dbReference type="PANTHER" id="PTHR30085:SF6">
    <property type="entry name" value="ABC TRANSPORTER GLUTAMINE-BINDING PROTEIN GLNH"/>
    <property type="match status" value="1"/>
</dbReference>
<keyword evidence="2" id="KW-0813">Transport</keyword>
<dbReference type="KEGG" id="woc:BA177_08415"/>
<protein>
    <recommendedName>
        <fullName evidence="5">Solute-binding protein family 3/N-terminal domain-containing protein</fullName>
    </recommendedName>
</protein>
<evidence type="ECO:0000313" key="6">
    <source>
        <dbReference type="EMBL" id="ANO51221.1"/>
    </source>
</evidence>
<dbReference type="InterPro" id="IPR051455">
    <property type="entry name" value="Bact_solute-bind_prot3"/>
</dbReference>
<keyword evidence="3 4" id="KW-0732">Signal</keyword>
<dbReference type="SUPFAM" id="SSF53850">
    <property type="entry name" value="Periplasmic binding protein-like II"/>
    <property type="match status" value="1"/>
</dbReference>
<dbReference type="OrthoDB" id="9768183at2"/>
<keyword evidence="7" id="KW-1185">Reference proteome</keyword>
<feature type="chain" id="PRO_5008260159" description="Solute-binding protein family 3/N-terminal domain-containing protein" evidence="4">
    <location>
        <begin position="20"/>
        <end position="287"/>
    </location>
</feature>
<dbReference type="InterPro" id="IPR001638">
    <property type="entry name" value="Solute-binding_3/MltF_N"/>
</dbReference>
<accession>A0A193LFI8</accession>